<accession>A0ABV8LPY2</accession>
<dbReference type="Gene3D" id="3.30.200.20">
    <property type="entry name" value="Phosphorylase Kinase, domain 1"/>
    <property type="match status" value="1"/>
</dbReference>
<dbReference type="PANTHER" id="PTHR21310">
    <property type="entry name" value="AMINOGLYCOSIDE PHOSPHOTRANSFERASE-RELATED-RELATED"/>
    <property type="match status" value="1"/>
</dbReference>
<protein>
    <submittedName>
        <fullName evidence="2">Phosphotransferase enzyme family protein</fullName>
    </submittedName>
</protein>
<evidence type="ECO:0000313" key="2">
    <source>
        <dbReference type="EMBL" id="MFC4133046.1"/>
    </source>
</evidence>
<dbReference type="SUPFAM" id="SSF56112">
    <property type="entry name" value="Protein kinase-like (PK-like)"/>
    <property type="match status" value="1"/>
</dbReference>
<gene>
    <name evidence="2" type="ORF">ACFOZ4_20735</name>
</gene>
<dbReference type="EMBL" id="JBHSAY010000009">
    <property type="protein sequence ID" value="MFC4133046.1"/>
    <property type="molecule type" value="Genomic_DNA"/>
</dbReference>
<sequence length="284" mass="30823">MVWAAIPYTPAIQQVVGAAFGVPVEEPQRLHGGEESAAYRIAGLVVRLGPPWRTDAEMTWFARLAAHASAAVPEVIAPLPTRSGDYVVRAAQRPVTVWPFAAGTWPDKHDPGVRQQAAELLARVHAALADAPGPAGPVTQMPRGPGDDLADPRLDAWLAERAQSRTQPLHGDYYRGNTLAVDGRITALLDWDDAVVGPVEREAAEGAWEWGGCLDTGVVDGAQEFLAAYAEAGGPVVDDLTFRQYARARMRGEILLARTRWHELDAEDHAYHERQLAAYHALPI</sequence>
<dbReference type="RefSeq" id="WP_253751909.1">
    <property type="nucleotide sequence ID" value="NZ_JAMZDZ010000001.1"/>
</dbReference>
<keyword evidence="3" id="KW-1185">Reference proteome</keyword>
<organism evidence="2 3">
    <name type="scientific">Hamadaea flava</name>
    <dbReference type="NCBI Taxonomy" id="1742688"/>
    <lineage>
        <taxon>Bacteria</taxon>
        <taxon>Bacillati</taxon>
        <taxon>Actinomycetota</taxon>
        <taxon>Actinomycetes</taxon>
        <taxon>Micromonosporales</taxon>
        <taxon>Micromonosporaceae</taxon>
        <taxon>Hamadaea</taxon>
    </lineage>
</organism>
<dbReference type="InterPro" id="IPR051678">
    <property type="entry name" value="AGP_Transferase"/>
</dbReference>
<reference evidence="3" key="1">
    <citation type="journal article" date="2019" name="Int. J. Syst. Evol. Microbiol.">
        <title>The Global Catalogue of Microorganisms (GCM) 10K type strain sequencing project: providing services to taxonomists for standard genome sequencing and annotation.</title>
        <authorList>
            <consortium name="The Broad Institute Genomics Platform"/>
            <consortium name="The Broad Institute Genome Sequencing Center for Infectious Disease"/>
            <person name="Wu L."/>
            <person name="Ma J."/>
        </authorList>
    </citation>
    <scope>NUCLEOTIDE SEQUENCE [LARGE SCALE GENOMIC DNA]</scope>
    <source>
        <strain evidence="3">CGMCC 4.7289</strain>
    </source>
</reference>
<feature type="domain" description="Aminoglycoside phosphotransferase" evidence="1">
    <location>
        <begin position="28"/>
        <end position="234"/>
    </location>
</feature>
<proteinExistence type="predicted"/>
<comment type="caution">
    <text evidence="2">The sequence shown here is derived from an EMBL/GenBank/DDBJ whole genome shotgun (WGS) entry which is preliminary data.</text>
</comment>
<dbReference type="InterPro" id="IPR002575">
    <property type="entry name" value="Aminoglycoside_PTrfase"/>
</dbReference>
<evidence type="ECO:0000313" key="3">
    <source>
        <dbReference type="Proteomes" id="UP001595816"/>
    </source>
</evidence>
<dbReference type="Pfam" id="PF01636">
    <property type="entry name" value="APH"/>
    <property type="match status" value="1"/>
</dbReference>
<evidence type="ECO:0000259" key="1">
    <source>
        <dbReference type="Pfam" id="PF01636"/>
    </source>
</evidence>
<dbReference type="InterPro" id="IPR011009">
    <property type="entry name" value="Kinase-like_dom_sf"/>
</dbReference>
<dbReference type="Gene3D" id="3.90.1200.10">
    <property type="match status" value="1"/>
</dbReference>
<name>A0ABV8LPY2_9ACTN</name>
<dbReference type="Proteomes" id="UP001595816">
    <property type="component" value="Unassembled WGS sequence"/>
</dbReference>